<evidence type="ECO:0000313" key="14">
    <source>
        <dbReference type="EMBL" id="MBC5658564.1"/>
    </source>
</evidence>
<evidence type="ECO:0000256" key="9">
    <source>
        <dbReference type="ARBA" id="ARBA00030592"/>
    </source>
</evidence>
<keyword evidence="7 11" id="KW-0067">ATP-binding</keyword>
<dbReference type="EC" id="6.3.2.17" evidence="3"/>
<dbReference type="GO" id="GO:0008841">
    <property type="term" value="F:dihydrofolate synthase activity"/>
    <property type="evidence" value="ECO:0007669"/>
    <property type="project" value="TreeGrafter"/>
</dbReference>
<dbReference type="AlphaFoldDB" id="A0A923L9V7"/>
<dbReference type="InterPro" id="IPR013221">
    <property type="entry name" value="Mur_ligase_cen"/>
</dbReference>
<dbReference type="InterPro" id="IPR001645">
    <property type="entry name" value="Folylpolyglutamate_synth"/>
</dbReference>
<evidence type="ECO:0000256" key="6">
    <source>
        <dbReference type="ARBA" id="ARBA00022741"/>
    </source>
</evidence>
<evidence type="ECO:0000256" key="3">
    <source>
        <dbReference type="ARBA" id="ARBA00013025"/>
    </source>
</evidence>
<protein>
    <recommendedName>
        <fullName evidence="3">tetrahydrofolate synthase</fullName>
        <ecNumber evidence="3">6.3.2.17</ecNumber>
    </recommendedName>
    <alternativeName>
        <fullName evidence="9">Tetrahydrofolylpolyglutamate synthase</fullName>
    </alternativeName>
</protein>
<dbReference type="Gene3D" id="3.40.1190.10">
    <property type="entry name" value="Mur-like, catalytic domain"/>
    <property type="match status" value="1"/>
</dbReference>
<dbReference type="GO" id="GO:0005737">
    <property type="term" value="C:cytoplasm"/>
    <property type="evidence" value="ECO:0007669"/>
    <property type="project" value="TreeGrafter"/>
</dbReference>
<comment type="cofactor">
    <cofactor evidence="1">
        <name>Mg(2+)</name>
        <dbReference type="ChEBI" id="CHEBI:18420"/>
    </cofactor>
</comment>
<sequence length="434" mass="48360">MTYQEAVDYIDETPKFTKKNSLDHTRAFLQRLGDPQEKMKLLHVAGTNGKGSVCSFLASMLHAAGKRTGLFISPHLVDINERFVIDEDQVSDEAFLAAFHKVMDCVNAMKEEGYPHPTYFELLFLIGMVIFEQARVEYLVLETGLGGRLDATNSIAHPLVTVLTSISLDHTEYLGDTVAAIAGEKAGIIKEGVPVVYDASCREAEEVILARAKELHAPAYGIHSEMYKISSSSQKNIDFSIHCGYYDDISLSISSVAEYQMKNATEAVTAIRVMDQEGIFTDEIIRKGITDMRWQGRMETVLPGVIIDGAHNEAGVEEFVRTAKRLEADYPVTLLFAAVGDKDYRHMIETICRELRLERVIVTEVGGYRSVDVKEPKGLFEQFGQKQITAIPDVEEAFEEALKEKGDGILFCVGSLYLVGSIKKILRDRRTAND</sequence>
<dbReference type="PIRSF" id="PIRSF001563">
    <property type="entry name" value="Folylpolyglu_synth"/>
    <property type="match status" value="1"/>
</dbReference>
<dbReference type="SUPFAM" id="SSF53623">
    <property type="entry name" value="MurD-like peptide ligases, catalytic domain"/>
    <property type="match status" value="1"/>
</dbReference>
<organism evidence="14 15">
    <name type="scientific">Anaerosacchariphilus hominis</name>
    <dbReference type="NCBI Taxonomy" id="2763017"/>
    <lineage>
        <taxon>Bacteria</taxon>
        <taxon>Bacillati</taxon>
        <taxon>Bacillota</taxon>
        <taxon>Clostridia</taxon>
        <taxon>Lachnospirales</taxon>
        <taxon>Lachnospiraceae</taxon>
        <taxon>Anaerosacchariphilus</taxon>
    </lineage>
</organism>
<comment type="caution">
    <text evidence="14">The sequence shown here is derived from an EMBL/GenBank/DDBJ whole genome shotgun (WGS) entry which is preliminary data.</text>
</comment>
<feature type="domain" description="Mur ligase central" evidence="13">
    <location>
        <begin position="44"/>
        <end position="270"/>
    </location>
</feature>
<keyword evidence="15" id="KW-1185">Reference proteome</keyword>
<proteinExistence type="inferred from homology"/>
<dbReference type="PROSITE" id="PS01011">
    <property type="entry name" value="FOLYLPOLYGLU_SYNT_1"/>
    <property type="match status" value="1"/>
</dbReference>
<dbReference type="NCBIfam" id="TIGR01499">
    <property type="entry name" value="folC"/>
    <property type="match status" value="1"/>
</dbReference>
<dbReference type="Proteomes" id="UP000649345">
    <property type="component" value="Unassembled WGS sequence"/>
</dbReference>
<dbReference type="PANTHER" id="PTHR11136:SF0">
    <property type="entry name" value="DIHYDROFOLATE SYNTHETASE-RELATED"/>
    <property type="match status" value="1"/>
</dbReference>
<evidence type="ECO:0000256" key="10">
    <source>
        <dbReference type="ARBA" id="ARBA00047493"/>
    </source>
</evidence>
<dbReference type="GO" id="GO:0005524">
    <property type="term" value="F:ATP binding"/>
    <property type="evidence" value="ECO:0007669"/>
    <property type="project" value="UniProtKB-KW"/>
</dbReference>
<evidence type="ECO:0000256" key="5">
    <source>
        <dbReference type="ARBA" id="ARBA00022723"/>
    </source>
</evidence>
<evidence type="ECO:0000256" key="7">
    <source>
        <dbReference type="ARBA" id="ARBA00022840"/>
    </source>
</evidence>
<dbReference type="FunFam" id="3.40.1190.10:FF:000011">
    <property type="entry name" value="Folylpolyglutamate synthase/dihydrofolate synthase"/>
    <property type="match status" value="1"/>
</dbReference>
<dbReference type="EMBL" id="JACOOR010000001">
    <property type="protein sequence ID" value="MBC5658564.1"/>
    <property type="molecule type" value="Genomic_DNA"/>
</dbReference>
<dbReference type="InterPro" id="IPR036615">
    <property type="entry name" value="Mur_ligase_C_dom_sf"/>
</dbReference>
<evidence type="ECO:0000256" key="8">
    <source>
        <dbReference type="ARBA" id="ARBA00022842"/>
    </source>
</evidence>
<dbReference type="PANTHER" id="PTHR11136">
    <property type="entry name" value="FOLYLPOLYGLUTAMATE SYNTHASE-RELATED"/>
    <property type="match status" value="1"/>
</dbReference>
<evidence type="ECO:0000259" key="12">
    <source>
        <dbReference type="Pfam" id="PF02875"/>
    </source>
</evidence>
<evidence type="ECO:0000256" key="4">
    <source>
        <dbReference type="ARBA" id="ARBA00022598"/>
    </source>
</evidence>
<dbReference type="GO" id="GO:0046872">
    <property type="term" value="F:metal ion binding"/>
    <property type="evidence" value="ECO:0007669"/>
    <property type="project" value="UniProtKB-KW"/>
</dbReference>
<evidence type="ECO:0000313" key="15">
    <source>
        <dbReference type="Proteomes" id="UP000649345"/>
    </source>
</evidence>
<evidence type="ECO:0000259" key="13">
    <source>
        <dbReference type="Pfam" id="PF08245"/>
    </source>
</evidence>
<keyword evidence="4 11" id="KW-0436">Ligase</keyword>
<keyword evidence="8" id="KW-0460">Magnesium</keyword>
<comment type="similarity">
    <text evidence="2 11">Belongs to the folylpolyglutamate synthase family.</text>
</comment>
<comment type="catalytic activity">
    <reaction evidence="10">
        <text>(6S)-5,6,7,8-tetrahydrofolyl-(gamma-L-Glu)(n) + L-glutamate + ATP = (6S)-5,6,7,8-tetrahydrofolyl-(gamma-L-Glu)(n+1) + ADP + phosphate + H(+)</text>
        <dbReference type="Rhea" id="RHEA:10580"/>
        <dbReference type="Rhea" id="RHEA-COMP:14738"/>
        <dbReference type="Rhea" id="RHEA-COMP:14740"/>
        <dbReference type="ChEBI" id="CHEBI:15378"/>
        <dbReference type="ChEBI" id="CHEBI:29985"/>
        <dbReference type="ChEBI" id="CHEBI:30616"/>
        <dbReference type="ChEBI" id="CHEBI:43474"/>
        <dbReference type="ChEBI" id="CHEBI:141005"/>
        <dbReference type="ChEBI" id="CHEBI:456216"/>
        <dbReference type="EC" id="6.3.2.17"/>
    </reaction>
</comment>
<dbReference type="Gene3D" id="3.90.190.20">
    <property type="entry name" value="Mur ligase, C-terminal domain"/>
    <property type="match status" value="1"/>
</dbReference>
<evidence type="ECO:0000256" key="2">
    <source>
        <dbReference type="ARBA" id="ARBA00008276"/>
    </source>
</evidence>
<name>A0A923L9V7_9FIRM</name>
<evidence type="ECO:0000256" key="1">
    <source>
        <dbReference type="ARBA" id="ARBA00001946"/>
    </source>
</evidence>
<evidence type="ECO:0000256" key="11">
    <source>
        <dbReference type="PIRNR" id="PIRNR001563"/>
    </source>
</evidence>
<dbReference type="InterPro" id="IPR004101">
    <property type="entry name" value="Mur_ligase_C"/>
</dbReference>
<gene>
    <name evidence="14" type="ORF">H8S44_02025</name>
</gene>
<keyword evidence="5" id="KW-0479">Metal-binding</keyword>
<dbReference type="Pfam" id="PF08245">
    <property type="entry name" value="Mur_ligase_M"/>
    <property type="match status" value="1"/>
</dbReference>
<dbReference type="Pfam" id="PF02875">
    <property type="entry name" value="Mur_ligase_C"/>
    <property type="match status" value="1"/>
</dbReference>
<dbReference type="InterPro" id="IPR018109">
    <property type="entry name" value="Folylpolyglutamate_synth_CS"/>
</dbReference>
<feature type="domain" description="Mur ligase C-terminal" evidence="12">
    <location>
        <begin position="296"/>
        <end position="411"/>
    </location>
</feature>
<dbReference type="SUPFAM" id="SSF53244">
    <property type="entry name" value="MurD-like peptide ligases, peptide-binding domain"/>
    <property type="match status" value="1"/>
</dbReference>
<dbReference type="GO" id="GO:0004326">
    <property type="term" value="F:tetrahydrofolylpolyglutamate synthase activity"/>
    <property type="evidence" value="ECO:0007669"/>
    <property type="project" value="UniProtKB-EC"/>
</dbReference>
<dbReference type="InterPro" id="IPR036565">
    <property type="entry name" value="Mur-like_cat_sf"/>
</dbReference>
<keyword evidence="6 11" id="KW-0547">Nucleotide-binding</keyword>
<reference evidence="14" key="1">
    <citation type="submission" date="2020-08" db="EMBL/GenBank/DDBJ databases">
        <title>Genome public.</title>
        <authorList>
            <person name="Liu C."/>
            <person name="Sun Q."/>
        </authorList>
    </citation>
    <scope>NUCLEOTIDE SEQUENCE</scope>
    <source>
        <strain evidence="14">NSJ-68</strain>
    </source>
</reference>
<accession>A0A923L9V7</accession>